<name>A0A9P8W272_9HYPO</name>
<gene>
    <name evidence="5" type="ORF">B0T10DRAFT_91506</name>
</gene>
<dbReference type="OrthoDB" id="2015253at2759"/>
<feature type="domain" description="Pyruvate carboxyltransferase" evidence="4">
    <location>
        <begin position="123"/>
        <end position="376"/>
    </location>
</feature>
<evidence type="ECO:0000259" key="4">
    <source>
        <dbReference type="PROSITE" id="PS50991"/>
    </source>
</evidence>
<comment type="similarity">
    <text evidence="2">Belongs to the alpha-IPM synthase/homocitrate synthase family.</text>
</comment>
<feature type="compositionally biased region" description="Low complexity" evidence="3">
    <location>
        <begin position="88"/>
        <end position="103"/>
    </location>
</feature>
<dbReference type="PROSITE" id="PS50991">
    <property type="entry name" value="PYR_CT"/>
    <property type="match status" value="1"/>
</dbReference>
<dbReference type="GO" id="GO:0004410">
    <property type="term" value="F:homocitrate synthase activity"/>
    <property type="evidence" value="ECO:0007669"/>
    <property type="project" value="TreeGrafter"/>
</dbReference>
<dbReference type="AlphaFoldDB" id="A0A9P8W272"/>
<dbReference type="InterPro" id="IPR002034">
    <property type="entry name" value="AIPM/Hcit_synth_CS"/>
</dbReference>
<dbReference type="PANTHER" id="PTHR10277">
    <property type="entry name" value="HOMOCITRATE SYNTHASE-RELATED"/>
    <property type="match status" value="1"/>
</dbReference>
<dbReference type="InterPro" id="IPR048253">
    <property type="entry name" value="DRE_TIM_HCS_fun_bact"/>
</dbReference>
<sequence length="401" mass="42791">MWSATNPISHHTSHTMGNGAASSGNGDNSNGTHSVRHHTSHTMENGASSSNQGAHGGGGSQGTVLEASLKVLAANQDNNLTTDDDAASDLGSSADSIASDGYDSDGINTAATSMRNSCNLSNFSIIDSTLREGEQFATAHFTTEQKLQIARALDDFGVEYIEVTSPAASEQSRRDCEAICKLGLRAKVLCHIRCNMDDARIAVQTGVDGINMCIGTSTQLMKNSHGKDLVWIAEKAKEIVAFVRSNNIEIRFSGEDSFRSDFNEILKLYSLMDSLGADRVGIADTVGGATSLEVYDKISRLRQMVGCDIETHFHNDTGCAIANAFVALEAGATHIDTCVLGIGERNGITTLGGLLASLVHTDRKYIMNKYNLEKLPYLERLIADIVGVEIPFNNPVVSAGI</sequence>
<feature type="region of interest" description="Disordered" evidence="3">
    <location>
        <begin position="80"/>
        <end position="103"/>
    </location>
</feature>
<organism evidence="5 6">
    <name type="scientific">Thelonectria olida</name>
    <dbReference type="NCBI Taxonomy" id="1576542"/>
    <lineage>
        <taxon>Eukaryota</taxon>
        <taxon>Fungi</taxon>
        <taxon>Dikarya</taxon>
        <taxon>Ascomycota</taxon>
        <taxon>Pezizomycotina</taxon>
        <taxon>Sordariomycetes</taxon>
        <taxon>Hypocreomycetidae</taxon>
        <taxon>Hypocreales</taxon>
        <taxon>Nectriaceae</taxon>
        <taxon>Thelonectria</taxon>
    </lineage>
</organism>
<dbReference type="InterPro" id="IPR000891">
    <property type="entry name" value="PYR_CT"/>
</dbReference>
<dbReference type="FunFam" id="3.20.20.70:FF:000032">
    <property type="entry name" value="Homocitrate synthase, mitochondrial"/>
    <property type="match status" value="1"/>
</dbReference>
<protein>
    <recommendedName>
        <fullName evidence="4">Pyruvate carboxyltransferase domain-containing protein</fullName>
    </recommendedName>
</protein>
<dbReference type="PANTHER" id="PTHR10277:SF48">
    <property type="entry name" value="HOMOCITRATE SYNTHASE, CYTOSOLIC ISOZYME-RELATED"/>
    <property type="match status" value="1"/>
</dbReference>
<dbReference type="Gene3D" id="3.20.20.70">
    <property type="entry name" value="Aldolase class I"/>
    <property type="match status" value="1"/>
</dbReference>
<feature type="compositionally biased region" description="Low complexity" evidence="3">
    <location>
        <begin position="17"/>
        <end position="31"/>
    </location>
</feature>
<dbReference type="InterPro" id="IPR050073">
    <property type="entry name" value="2-IPM_HCS-like"/>
</dbReference>
<evidence type="ECO:0000256" key="3">
    <source>
        <dbReference type="SAM" id="MobiDB-lite"/>
    </source>
</evidence>
<dbReference type="PROSITE" id="PS00815">
    <property type="entry name" value="AIPM_HOMOCIT_SYNTH_1"/>
    <property type="match status" value="1"/>
</dbReference>
<keyword evidence="1 2" id="KW-0808">Transferase</keyword>
<dbReference type="GO" id="GO:0005739">
    <property type="term" value="C:mitochondrion"/>
    <property type="evidence" value="ECO:0007669"/>
    <property type="project" value="TreeGrafter"/>
</dbReference>
<keyword evidence="6" id="KW-1185">Reference proteome</keyword>
<dbReference type="Pfam" id="PF00682">
    <property type="entry name" value="HMGL-like"/>
    <property type="match status" value="1"/>
</dbReference>
<evidence type="ECO:0000313" key="5">
    <source>
        <dbReference type="EMBL" id="KAH6885237.1"/>
    </source>
</evidence>
<accession>A0A9P8W272</accession>
<dbReference type="Proteomes" id="UP000777438">
    <property type="component" value="Unassembled WGS sequence"/>
</dbReference>
<evidence type="ECO:0000313" key="6">
    <source>
        <dbReference type="Proteomes" id="UP000777438"/>
    </source>
</evidence>
<evidence type="ECO:0000256" key="1">
    <source>
        <dbReference type="ARBA" id="ARBA00022679"/>
    </source>
</evidence>
<feature type="region of interest" description="Disordered" evidence="3">
    <location>
        <begin position="1"/>
        <end position="62"/>
    </location>
</feature>
<dbReference type="GO" id="GO:0019878">
    <property type="term" value="P:lysine biosynthetic process via aminoadipic acid"/>
    <property type="evidence" value="ECO:0007669"/>
    <property type="project" value="TreeGrafter"/>
</dbReference>
<dbReference type="CDD" id="cd07948">
    <property type="entry name" value="DRE_TIM_HCS"/>
    <property type="match status" value="1"/>
</dbReference>
<dbReference type="InterPro" id="IPR013785">
    <property type="entry name" value="Aldolase_TIM"/>
</dbReference>
<feature type="compositionally biased region" description="Polar residues" evidence="3">
    <location>
        <begin position="1"/>
        <end position="16"/>
    </location>
</feature>
<dbReference type="SUPFAM" id="SSF51569">
    <property type="entry name" value="Aldolase"/>
    <property type="match status" value="1"/>
</dbReference>
<dbReference type="PROSITE" id="PS00816">
    <property type="entry name" value="AIPM_HOMOCIT_SYNTH_2"/>
    <property type="match status" value="1"/>
</dbReference>
<proteinExistence type="inferred from homology"/>
<dbReference type="EMBL" id="JAGPYM010000018">
    <property type="protein sequence ID" value="KAH6885237.1"/>
    <property type="molecule type" value="Genomic_DNA"/>
</dbReference>
<comment type="caution">
    <text evidence="5">The sequence shown here is derived from an EMBL/GenBank/DDBJ whole genome shotgun (WGS) entry which is preliminary data.</text>
</comment>
<evidence type="ECO:0000256" key="2">
    <source>
        <dbReference type="RuleBase" id="RU003523"/>
    </source>
</evidence>
<reference evidence="5 6" key="1">
    <citation type="journal article" date="2021" name="Nat. Commun.">
        <title>Genetic determinants of endophytism in the Arabidopsis root mycobiome.</title>
        <authorList>
            <person name="Mesny F."/>
            <person name="Miyauchi S."/>
            <person name="Thiergart T."/>
            <person name="Pickel B."/>
            <person name="Atanasova L."/>
            <person name="Karlsson M."/>
            <person name="Huettel B."/>
            <person name="Barry K.W."/>
            <person name="Haridas S."/>
            <person name="Chen C."/>
            <person name="Bauer D."/>
            <person name="Andreopoulos W."/>
            <person name="Pangilinan J."/>
            <person name="LaButti K."/>
            <person name="Riley R."/>
            <person name="Lipzen A."/>
            <person name="Clum A."/>
            <person name="Drula E."/>
            <person name="Henrissat B."/>
            <person name="Kohler A."/>
            <person name="Grigoriev I.V."/>
            <person name="Martin F.M."/>
            <person name="Hacquard S."/>
        </authorList>
    </citation>
    <scope>NUCLEOTIDE SEQUENCE [LARGE SCALE GENOMIC DNA]</scope>
    <source>
        <strain evidence="5 6">MPI-CAGE-CH-0241</strain>
    </source>
</reference>